<dbReference type="EMBL" id="AYYH01000032">
    <property type="protein sequence ID" value="KRN09154.1"/>
    <property type="molecule type" value="Genomic_DNA"/>
</dbReference>
<organism evidence="2 3">
    <name type="scientific">Liquorilactobacillus mali KCTC 3596 = DSM 20444</name>
    <dbReference type="NCBI Taxonomy" id="1046596"/>
    <lineage>
        <taxon>Bacteria</taxon>
        <taxon>Bacillati</taxon>
        <taxon>Bacillota</taxon>
        <taxon>Bacilli</taxon>
        <taxon>Lactobacillales</taxon>
        <taxon>Lactobacillaceae</taxon>
        <taxon>Liquorilactobacillus</taxon>
    </lineage>
</organism>
<sequence length="59" mass="6410">MGLYILMFAIVLGVILLGSGISKIKQRQTVIGYILSIIGIAFLIFAGYDIIIILHALFA</sequence>
<keyword evidence="1" id="KW-1133">Transmembrane helix</keyword>
<protein>
    <recommendedName>
        <fullName evidence="4">DUF2759 domain-containing protein</fullName>
    </recommendedName>
</protein>
<proteinExistence type="predicted"/>
<evidence type="ECO:0000313" key="2">
    <source>
        <dbReference type="EMBL" id="KRN09154.1"/>
    </source>
</evidence>
<keyword evidence="1" id="KW-0812">Transmembrane</keyword>
<feature type="transmembrane region" description="Helical" evidence="1">
    <location>
        <begin position="31"/>
        <end position="58"/>
    </location>
</feature>
<keyword evidence="3" id="KW-1185">Reference proteome</keyword>
<dbReference type="RefSeq" id="WP_029327386.1">
    <property type="nucleotide sequence ID" value="NZ_AKKT01000159.1"/>
</dbReference>
<dbReference type="GeneID" id="98315229"/>
<gene>
    <name evidence="2" type="ORF">FD00_GL001345</name>
</gene>
<dbReference type="Proteomes" id="UP000050898">
    <property type="component" value="Unassembled WGS sequence"/>
</dbReference>
<evidence type="ECO:0008006" key="4">
    <source>
        <dbReference type="Google" id="ProtNLM"/>
    </source>
</evidence>
<dbReference type="AlphaFoldDB" id="A0A0R2DZ31"/>
<evidence type="ECO:0000313" key="3">
    <source>
        <dbReference type="Proteomes" id="UP000050898"/>
    </source>
</evidence>
<dbReference type="OrthoDB" id="9971965at2"/>
<feature type="transmembrane region" description="Helical" evidence="1">
    <location>
        <begin position="6"/>
        <end position="24"/>
    </location>
</feature>
<accession>A0A0R2DZ31</accession>
<name>A0A0R2DZ31_9LACO</name>
<evidence type="ECO:0000256" key="1">
    <source>
        <dbReference type="SAM" id="Phobius"/>
    </source>
</evidence>
<keyword evidence="1" id="KW-0472">Membrane</keyword>
<comment type="caution">
    <text evidence="2">The sequence shown here is derived from an EMBL/GenBank/DDBJ whole genome shotgun (WGS) entry which is preliminary data.</text>
</comment>
<dbReference type="PATRIC" id="fig|1046596.6.peg.1428"/>
<reference evidence="2 3" key="1">
    <citation type="journal article" date="2015" name="Genome Announc.">
        <title>Expanding the biotechnology potential of lactobacilli through comparative genomics of 213 strains and associated genera.</title>
        <authorList>
            <person name="Sun Z."/>
            <person name="Harris H.M."/>
            <person name="McCann A."/>
            <person name="Guo C."/>
            <person name="Argimon S."/>
            <person name="Zhang W."/>
            <person name="Yang X."/>
            <person name="Jeffery I.B."/>
            <person name="Cooney J.C."/>
            <person name="Kagawa T.F."/>
            <person name="Liu W."/>
            <person name="Song Y."/>
            <person name="Salvetti E."/>
            <person name="Wrobel A."/>
            <person name="Rasinkangas P."/>
            <person name="Parkhill J."/>
            <person name="Rea M.C."/>
            <person name="O'Sullivan O."/>
            <person name="Ritari J."/>
            <person name="Douillard F.P."/>
            <person name="Paul Ross R."/>
            <person name="Yang R."/>
            <person name="Briner A.E."/>
            <person name="Felis G.E."/>
            <person name="de Vos W.M."/>
            <person name="Barrangou R."/>
            <person name="Klaenhammer T.R."/>
            <person name="Caufield P.W."/>
            <person name="Cui Y."/>
            <person name="Zhang H."/>
            <person name="O'Toole P.W."/>
        </authorList>
    </citation>
    <scope>NUCLEOTIDE SEQUENCE [LARGE SCALE GENOMIC DNA]</scope>
    <source>
        <strain evidence="2 3">DSM 20444</strain>
    </source>
</reference>